<feature type="domain" description="Imelysin-like" evidence="5">
    <location>
        <begin position="57"/>
        <end position="282"/>
    </location>
</feature>
<comment type="similarity">
    <text evidence="2">Belongs to the EfeM/EfeO family.</text>
</comment>
<evidence type="ECO:0000256" key="1">
    <source>
        <dbReference type="ARBA" id="ARBA00004196"/>
    </source>
</evidence>
<evidence type="ECO:0000313" key="6">
    <source>
        <dbReference type="EMBL" id="QDV07708.1"/>
    </source>
</evidence>
<evidence type="ECO:0000256" key="4">
    <source>
        <dbReference type="SAM" id="SignalP"/>
    </source>
</evidence>
<evidence type="ECO:0000256" key="3">
    <source>
        <dbReference type="ARBA" id="ARBA00022729"/>
    </source>
</evidence>
<keyword evidence="6" id="KW-0449">Lipoprotein</keyword>
<name>A0A518EUI7_9BACT</name>
<evidence type="ECO:0000256" key="2">
    <source>
        <dbReference type="ARBA" id="ARBA00005989"/>
    </source>
</evidence>
<dbReference type="AlphaFoldDB" id="A0A518EUI7"/>
<dbReference type="RefSeq" id="WP_145199070.1">
    <property type="nucleotide sequence ID" value="NZ_CP036434.1"/>
</dbReference>
<dbReference type="Pfam" id="PF09375">
    <property type="entry name" value="Peptidase_M75"/>
    <property type="match status" value="1"/>
</dbReference>
<organism evidence="6 7">
    <name type="scientific">Saltatorellus ferox</name>
    <dbReference type="NCBI Taxonomy" id="2528018"/>
    <lineage>
        <taxon>Bacteria</taxon>
        <taxon>Pseudomonadati</taxon>
        <taxon>Planctomycetota</taxon>
        <taxon>Planctomycetia</taxon>
        <taxon>Planctomycetia incertae sedis</taxon>
        <taxon>Saltatorellus</taxon>
    </lineage>
</organism>
<sequence precursor="true">MRTHLRTPHALLRCSAALLLGISASCASSKTQEAAPAAPASVSTTPFAGEVGMGISYLQTRASDLVNAVESLVVSLENRDLAGAKRAYFEARAPYEEIEIVARAFPELHRNIDARAHEFPSGELDGDFRGFHRIEIFLFSREKVTPAMPYAKELLEDVEELEAVLADRRLYDAKMEFEAMIDRCSEVASKTITSEEEMWSDQSLMVIRHSWIGIHSLYRHFASDVRDKDVKLAERIDRAYRQAIELIRSDFPIGQIEGAPFSIIDRRKRREIADASLKLRALLIQAQQELDLIDA</sequence>
<dbReference type="EMBL" id="CP036434">
    <property type="protein sequence ID" value="QDV07708.1"/>
    <property type="molecule type" value="Genomic_DNA"/>
</dbReference>
<dbReference type="Proteomes" id="UP000320390">
    <property type="component" value="Chromosome"/>
</dbReference>
<dbReference type="GO" id="GO:0030313">
    <property type="term" value="C:cell envelope"/>
    <property type="evidence" value="ECO:0007669"/>
    <property type="project" value="UniProtKB-SubCell"/>
</dbReference>
<dbReference type="InterPro" id="IPR034981">
    <property type="entry name" value="Imelysin-like_EfeO/Algp7"/>
</dbReference>
<dbReference type="PROSITE" id="PS51257">
    <property type="entry name" value="PROKAR_LIPOPROTEIN"/>
    <property type="match status" value="1"/>
</dbReference>
<accession>A0A518EUI7</accession>
<evidence type="ECO:0000259" key="5">
    <source>
        <dbReference type="Pfam" id="PF09375"/>
    </source>
</evidence>
<proteinExistence type="inferred from homology"/>
<gene>
    <name evidence="6" type="ORF">Poly30_32380</name>
</gene>
<dbReference type="Gene3D" id="1.20.1420.20">
    <property type="entry name" value="M75 peptidase, HXXE motif"/>
    <property type="match status" value="1"/>
</dbReference>
<evidence type="ECO:0000313" key="7">
    <source>
        <dbReference type="Proteomes" id="UP000320390"/>
    </source>
</evidence>
<dbReference type="PANTHER" id="PTHR39192:SF1">
    <property type="entry name" value="IRON UPTAKE SYSTEM COMPONENT EFEO"/>
    <property type="match status" value="1"/>
</dbReference>
<dbReference type="CDD" id="cd14656">
    <property type="entry name" value="Imelysin-like_EfeO"/>
    <property type="match status" value="1"/>
</dbReference>
<dbReference type="PANTHER" id="PTHR39192">
    <property type="entry name" value="IRON UPTAKE SYSTEM COMPONENT EFEO"/>
    <property type="match status" value="1"/>
</dbReference>
<reference evidence="6 7" key="1">
    <citation type="submission" date="2019-02" db="EMBL/GenBank/DDBJ databases">
        <title>Deep-cultivation of Planctomycetes and their phenomic and genomic characterization uncovers novel biology.</title>
        <authorList>
            <person name="Wiegand S."/>
            <person name="Jogler M."/>
            <person name="Boedeker C."/>
            <person name="Pinto D."/>
            <person name="Vollmers J."/>
            <person name="Rivas-Marin E."/>
            <person name="Kohn T."/>
            <person name="Peeters S.H."/>
            <person name="Heuer A."/>
            <person name="Rast P."/>
            <person name="Oberbeckmann S."/>
            <person name="Bunk B."/>
            <person name="Jeske O."/>
            <person name="Meyerdierks A."/>
            <person name="Storesund J.E."/>
            <person name="Kallscheuer N."/>
            <person name="Luecker S."/>
            <person name="Lage O.M."/>
            <person name="Pohl T."/>
            <person name="Merkel B.J."/>
            <person name="Hornburger P."/>
            <person name="Mueller R.-W."/>
            <person name="Bruemmer F."/>
            <person name="Labrenz M."/>
            <person name="Spormann A.M."/>
            <person name="Op den Camp H."/>
            <person name="Overmann J."/>
            <person name="Amann R."/>
            <person name="Jetten M.S.M."/>
            <person name="Mascher T."/>
            <person name="Medema M.H."/>
            <person name="Devos D.P."/>
            <person name="Kaster A.-K."/>
            <person name="Ovreas L."/>
            <person name="Rohde M."/>
            <person name="Galperin M.Y."/>
            <person name="Jogler C."/>
        </authorList>
    </citation>
    <scope>NUCLEOTIDE SEQUENCE [LARGE SCALE GENOMIC DNA]</scope>
    <source>
        <strain evidence="6 7">Poly30</strain>
    </source>
</reference>
<dbReference type="InterPro" id="IPR038352">
    <property type="entry name" value="Imelysin_sf"/>
</dbReference>
<dbReference type="InterPro" id="IPR018976">
    <property type="entry name" value="Imelysin-like"/>
</dbReference>
<dbReference type="InterPro" id="IPR050894">
    <property type="entry name" value="EfeM/EfeO_iron_uptake"/>
</dbReference>
<comment type="subcellular location">
    <subcellularLocation>
        <location evidence="1">Cell envelope</location>
    </subcellularLocation>
</comment>
<dbReference type="OrthoDB" id="7348379at2"/>
<protein>
    <submittedName>
        <fullName evidence="6">Efem/EfeO family lipoprotein</fullName>
    </submittedName>
</protein>
<keyword evidence="3 4" id="KW-0732">Signal</keyword>
<feature type="chain" id="PRO_5021872419" evidence="4">
    <location>
        <begin position="30"/>
        <end position="295"/>
    </location>
</feature>
<feature type="signal peptide" evidence="4">
    <location>
        <begin position="1"/>
        <end position="29"/>
    </location>
</feature>
<keyword evidence="7" id="KW-1185">Reference proteome</keyword>